<organism evidence="2 3">
    <name type="scientific">Candidatus Symbiobacter mobilis CR</name>
    <dbReference type="NCBI Taxonomy" id="946483"/>
    <lineage>
        <taxon>Bacteria</taxon>
        <taxon>Pseudomonadati</taxon>
        <taxon>Pseudomonadota</taxon>
        <taxon>Betaproteobacteria</taxon>
        <taxon>Burkholderiales</taxon>
        <taxon>Comamonadaceae</taxon>
    </lineage>
</organism>
<proteinExistence type="predicted"/>
<dbReference type="EMBL" id="CP004885">
    <property type="protein sequence ID" value="AGX86878.1"/>
    <property type="molecule type" value="Genomic_DNA"/>
</dbReference>
<name>U5N9G8_9BURK</name>
<feature type="compositionally biased region" description="Polar residues" evidence="1">
    <location>
        <begin position="27"/>
        <end position="40"/>
    </location>
</feature>
<keyword evidence="3" id="KW-1185">Reference proteome</keyword>
<dbReference type="AlphaFoldDB" id="U5N9G8"/>
<gene>
    <name evidence="2" type="ORF">Cenrod_0772</name>
</gene>
<dbReference type="Proteomes" id="UP000017184">
    <property type="component" value="Chromosome"/>
</dbReference>
<sequence>MMPPRRSALASTSGYLPWQSREEQQDRCTPTGISSLSNQPPIEIRSVSGLAAWCDKEPVGGTLHGSRMSKHIIST</sequence>
<protein>
    <submittedName>
        <fullName evidence="2">Uncharacterized protein</fullName>
    </submittedName>
</protein>
<dbReference type="HOGENOM" id="CLU_2664307_0_0_4"/>
<evidence type="ECO:0000313" key="3">
    <source>
        <dbReference type="Proteomes" id="UP000017184"/>
    </source>
</evidence>
<accession>U5N9G8</accession>
<evidence type="ECO:0000256" key="1">
    <source>
        <dbReference type="SAM" id="MobiDB-lite"/>
    </source>
</evidence>
<dbReference type="STRING" id="946483.Cenrod_0772"/>
<evidence type="ECO:0000313" key="2">
    <source>
        <dbReference type="EMBL" id="AGX86878.1"/>
    </source>
</evidence>
<feature type="region of interest" description="Disordered" evidence="1">
    <location>
        <begin position="1"/>
        <end position="40"/>
    </location>
</feature>
<reference evidence="2 3" key="1">
    <citation type="journal article" date="2013" name="Genome Biol.">
        <title>Genomic analysis reveals key aspects of prokaryotic symbiosis in the phototrophic consortium "Chlorochromatium aggregatum".</title>
        <authorList>
            <person name="Liu Z."/>
            <person name="Muller J."/>
            <person name="Li T."/>
            <person name="Alvey R.M."/>
            <person name="Vogl K."/>
            <person name="Frigaard N.U."/>
            <person name="Rockwell N.C."/>
            <person name="Boyd E.S."/>
            <person name="Tomsho L.P."/>
            <person name="Schuster S.C."/>
            <person name="Henke P."/>
            <person name="Rohde M."/>
            <person name="Overmann J."/>
            <person name="Bryant D.A."/>
        </authorList>
    </citation>
    <scope>NUCLEOTIDE SEQUENCE [LARGE SCALE GENOMIC DNA]</scope>
    <source>
        <strain evidence="2">CR</strain>
    </source>
</reference>
<dbReference type="KEGG" id="cbx:Cenrod_0772"/>